<dbReference type="InterPro" id="IPR002347">
    <property type="entry name" value="SDR_fam"/>
</dbReference>
<dbReference type="RefSeq" id="WP_202236826.1">
    <property type="nucleotide sequence ID" value="NZ_AP018365.1"/>
</dbReference>
<keyword evidence="3" id="KW-1185">Reference proteome</keyword>
<reference evidence="2 3" key="4">
    <citation type="journal article" date="2020" name="Sci. Rep.">
        <title>beta-carboline chemical signals induce reveromycin production through a LuxR family regulator in Streptomyces sp. SN-593.</title>
        <authorList>
            <person name="Panthee S."/>
            <person name="Kito N."/>
            <person name="Hayashi T."/>
            <person name="Shimizu T."/>
            <person name="Ishikawa J."/>
            <person name="Hamamoto H."/>
            <person name="Osada H."/>
            <person name="Takahashi S."/>
        </authorList>
    </citation>
    <scope>NUCLEOTIDE SEQUENCE [LARGE SCALE GENOMIC DNA]</scope>
    <source>
        <strain evidence="2 3">SN-593</strain>
    </source>
</reference>
<dbReference type="SUPFAM" id="SSF51735">
    <property type="entry name" value="NAD(P)-binding Rossmann-fold domains"/>
    <property type="match status" value="1"/>
</dbReference>
<comment type="similarity">
    <text evidence="1">Belongs to the short-chain dehydrogenases/reductases (SDR) family.</text>
</comment>
<organism evidence="2 3">
    <name type="scientific">Actinacidiphila reveromycinica</name>
    <dbReference type="NCBI Taxonomy" id="659352"/>
    <lineage>
        <taxon>Bacteria</taxon>
        <taxon>Bacillati</taxon>
        <taxon>Actinomycetota</taxon>
        <taxon>Actinomycetes</taxon>
        <taxon>Kitasatosporales</taxon>
        <taxon>Streptomycetaceae</taxon>
        <taxon>Actinacidiphila</taxon>
    </lineage>
</organism>
<dbReference type="EMBL" id="AP018365">
    <property type="protein sequence ID" value="BBB00855.1"/>
    <property type="molecule type" value="Genomic_DNA"/>
</dbReference>
<dbReference type="InterPro" id="IPR036291">
    <property type="entry name" value="NAD(P)-bd_dom_sf"/>
</dbReference>
<dbReference type="Pfam" id="PF13561">
    <property type="entry name" value="adh_short_C2"/>
    <property type="match status" value="1"/>
</dbReference>
<reference evidence="2 3" key="2">
    <citation type="journal article" date="2011" name="J. Antibiot.">
        <title>Furaquinocins I and J: novel polyketide isoprenoid hybrid compounds from Streptomyces reveromyceticus SN-593.</title>
        <authorList>
            <person name="Panthee S."/>
            <person name="Takahashi S."/>
            <person name="Takagi H."/>
            <person name="Nogawa T."/>
            <person name="Oowada E."/>
            <person name="Uramoto M."/>
            <person name="Osada H."/>
        </authorList>
    </citation>
    <scope>NUCLEOTIDE SEQUENCE [LARGE SCALE GENOMIC DNA]</scope>
    <source>
        <strain evidence="2 3">SN-593</strain>
    </source>
</reference>
<dbReference type="InterPro" id="IPR050259">
    <property type="entry name" value="SDR"/>
</dbReference>
<evidence type="ECO:0000313" key="3">
    <source>
        <dbReference type="Proteomes" id="UP000595703"/>
    </source>
</evidence>
<name>A0A7U3VRJ7_9ACTN</name>
<protein>
    <submittedName>
        <fullName evidence="2">Putative short chain dehydrogenase</fullName>
    </submittedName>
</protein>
<dbReference type="PANTHER" id="PTHR42879">
    <property type="entry name" value="3-OXOACYL-(ACYL-CARRIER-PROTEIN) REDUCTASE"/>
    <property type="match status" value="1"/>
</dbReference>
<reference evidence="2 3" key="3">
    <citation type="journal article" date="2011" name="Nat. Chem. Biol.">
        <title>Reveromycin A biosynthesis uses RevG and RevJ for stereospecific spiroacetal formation.</title>
        <authorList>
            <person name="Takahashi S."/>
            <person name="Toyoda A."/>
            <person name="Sekiyama Y."/>
            <person name="Takagi H."/>
            <person name="Nogawa T."/>
            <person name="Uramoto M."/>
            <person name="Suzuki R."/>
            <person name="Koshino H."/>
            <person name="Kumano T."/>
            <person name="Panthee S."/>
            <person name="Dairi T."/>
            <person name="Ishikawa J."/>
            <person name="Ikeda H."/>
            <person name="Sakaki Y."/>
            <person name="Osada H."/>
        </authorList>
    </citation>
    <scope>NUCLEOTIDE SEQUENCE [LARGE SCALE GENOMIC DNA]</scope>
    <source>
        <strain evidence="2 3">SN-593</strain>
    </source>
</reference>
<dbReference type="AlphaFoldDB" id="A0A7U3VRJ7"/>
<accession>A0A7U3VRJ7</accession>
<proteinExistence type="inferred from homology"/>
<dbReference type="KEGG" id="arev:RVR_8029"/>
<dbReference type="PANTHER" id="PTHR42879:SF6">
    <property type="entry name" value="NADPH-DEPENDENT REDUCTASE BACG"/>
    <property type="match status" value="1"/>
</dbReference>
<dbReference type="Gene3D" id="3.40.50.720">
    <property type="entry name" value="NAD(P)-binding Rossmann-like Domain"/>
    <property type="match status" value="1"/>
</dbReference>
<gene>
    <name evidence="2" type="ORF">RVR_8029</name>
</gene>
<dbReference type="PRINTS" id="PR00081">
    <property type="entry name" value="GDHRDH"/>
</dbReference>
<evidence type="ECO:0000313" key="2">
    <source>
        <dbReference type="EMBL" id="BBB00855.1"/>
    </source>
</evidence>
<reference evidence="2 3" key="1">
    <citation type="journal article" date="2010" name="J. Bacteriol.">
        <title>Biochemical characterization of a novel indole prenyltransferase from Streptomyces sp. SN-593.</title>
        <authorList>
            <person name="Takahashi S."/>
            <person name="Takagi H."/>
            <person name="Toyoda A."/>
            <person name="Uramoto M."/>
            <person name="Nogawa T."/>
            <person name="Ueki M."/>
            <person name="Sakaki Y."/>
            <person name="Osada H."/>
        </authorList>
    </citation>
    <scope>NUCLEOTIDE SEQUENCE [LARGE SCALE GENOMIC DNA]</scope>
    <source>
        <strain evidence="2 3">SN-593</strain>
    </source>
</reference>
<evidence type="ECO:0000256" key="1">
    <source>
        <dbReference type="ARBA" id="ARBA00006484"/>
    </source>
</evidence>
<dbReference type="Proteomes" id="UP000595703">
    <property type="component" value="Chromosome"/>
</dbReference>
<sequence>MDLRIAGKRALVLGSTGGLGGASARALAAEGCKVAVCGRQEARVREVAAELPGAVGIPVDLTGPQPAAHLLDAVARQLGGVDILVLNGPGPRPGTAADLEADALTGALDPLLDVHVRLVHALLPAMREARWGRVLAIGSSGVAAPLPNLAASNIGRWALAAYLKTLAAEVAQDGVTVNLVLPGRIATDRVAALDEAAAQRTGKDVETVRGASQGDIPARRYGAPEEFGDVVAFLASARASYVTGSAVRVDGGLVRAL</sequence>